<dbReference type="Proteomes" id="UP000682713">
    <property type="component" value="Unassembled WGS sequence"/>
</dbReference>
<dbReference type="PANTHER" id="PTHR32063:SF0">
    <property type="entry name" value="SWARMING MOTILITY PROTEIN SWRC"/>
    <property type="match status" value="1"/>
</dbReference>
<keyword evidence="1" id="KW-0472">Membrane</keyword>
<keyword evidence="1" id="KW-1133">Transmembrane helix</keyword>
<dbReference type="Gene3D" id="3.30.2090.10">
    <property type="entry name" value="Multidrug efflux transporter AcrB TolC docking domain, DN and DC subdomains"/>
    <property type="match status" value="2"/>
</dbReference>
<feature type="transmembrane region" description="Helical" evidence="1">
    <location>
        <begin position="359"/>
        <end position="379"/>
    </location>
</feature>
<name>A0A942YM04_9BACI</name>
<dbReference type="GO" id="GO:0042910">
    <property type="term" value="F:xenobiotic transmembrane transporter activity"/>
    <property type="evidence" value="ECO:0007669"/>
    <property type="project" value="TreeGrafter"/>
</dbReference>
<dbReference type="Pfam" id="PF00873">
    <property type="entry name" value="ACR_tran"/>
    <property type="match status" value="1"/>
</dbReference>
<accession>A0A942YM04</accession>
<dbReference type="SUPFAM" id="SSF82714">
    <property type="entry name" value="Multidrug efflux transporter AcrB TolC docking domain, DN and DC subdomains"/>
    <property type="match status" value="2"/>
</dbReference>
<feature type="transmembrane region" description="Helical" evidence="1">
    <location>
        <begin position="887"/>
        <end position="912"/>
    </location>
</feature>
<evidence type="ECO:0000313" key="3">
    <source>
        <dbReference type="Proteomes" id="UP000682713"/>
    </source>
</evidence>
<keyword evidence="1" id="KW-0812">Transmembrane</keyword>
<feature type="transmembrane region" description="Helical" evidence="1">
    <location>
        <begin position="861"/>
        <end position="881"/>
    </location>
</feature>
<dbReference type="SUPFAM" id="SSF82866">
    <property type="entry name" value="Multidrug efflux transporter AcrB transmembrane domain"/>
    <property type="match status" value="2"/>
</dbReference>
<sequence>MSKWIKFSLRNAGVIFIAMLMVLAGGYYSVKTMKMESMPNVDIPYIIVQVPYVGATPDQALNDVGKPLEASLSGIQKLKNLYIESHSNYVFSILEFDMDKKMDEAEKDVTTAVSTVELPNGAGKPVIIKDGPSAAPVFSFALSSETAHRSELTQFMNNRIKPSLATVDGIGKINIYGEAENQLSVELDSEKMKEKGITYDLVKQSITSHNFSFPAGQVDLNGKTLNVQADYKIASIQDLKDIQLVVPGPTGIQTYKLSDVANIDFNTKKETVYTRINEKQGVLVEVTAQPGSNAVEVVQQMKEKLDSIKLPAEYKITKLYDTSKDVEKSVNTMLREVLLGTLFAVIVTFVFLRNVKATIVAILSIPLSILAAMITMKFFNYSLNMMTLAGIAVAVGRVIDDSIVVIENIYRRTLTSTNRNERMVLSAAKEVGGAVMSSTLTTMAVFGPLSFVPGIIGKFFAPFGITVIVALAFSLIVSLTVVPLLAKLFLLKLKHQEPKENLIQKAYKGALSWALRRRAVTIILAVIVFAGSLALVPMIPKNFLPEEKAASYRLSAELPIGTSLEKADILANDLENVISNQVKVENIQTIVNGENVQLFINLSEDTTTEEGKAFEKNTREALKAFDDQAETALSPIGITGGGGQFVVIVEGGNAKDLEKTGNMIVDVIEDIQGLTNVKTNLSGVKPQLNIEVDDQKAAEKGLNPIMVSAFIKNLIAGENITNIQVDEQTTPLTLSVKTEELLSTKTILDQSITNILGNPVKLSEVASLTEKPGPTGLYRLNQQEYLEVSGRFVTDNVSGVQNEVTKRIDSLKLPDGVKTRSEGQAAAMSEGFTNMTIAMGIAVVLVFIVMLVTFGNMIAPIAILSSLPFLFTGGLLGLYLTKQALGMPALVGFLMLIGIVVTNAIVLMDRVMQNEKSGMDLTASLIEASSTRIRPILMTALATIGALLPLALSSEGGLISRSLAIVVITGLLTSTLLTLVIVPTVYHILKSMKKRFSKKEVVVLEKLESAS</sequence>
<feature type="transmembrane region" description="Helical" evidence="1">
    <location>
        <begin position="964"/>
        <end position="989"/>
    </location>
</feature>
<dbReference type="Gene3D" id="1.20.1640.10">
    <property type="entry name" value="Multidrug efflux transporter AcrB transmembrane domain"/>
    <property type="match status" value="2"/>
</dbReference>
<dbReference type="Gene3D" id="3.30.70.1320">
    <property type="entry name" value="Multidrug efflux transporter AcrB pore domain like"/>
    <property type="match status" value="1"/>
</dbReference>
<proteinExistence type="predicted"/>
<dbReference type="SUPFAM" id="SSF82693">
    <property type="entry name" value="Multidrug efflux transporter AcrB pore domain, PN1, PN2, PC1 and PC2 subdomains"/>
    <property type="match status" value="2"/>
</dbReference>
<organism evidence="2 3">
    <name type="scientific">Lederbergia citrisecunda</name>
    <dbReference type="NCBI Taxonomy" id="2833583"/>
    <lineage>
        <taxon>Bacteria</taxon>
        <taxon>Bacillati</taxon>
        <taxon>Bacillota</taxon>
        <taxon>Bacilli</taxon>
        <taxon>Bacillales</taxon>
        <taxon>Bacillaceae</taxon>
        <taxon>Lederbergia</taxon>
    </lineage>
</organism>
<feature type="transmembrane region" description="Helical" evidence="1">
    <location>
        <begin position="933"/>
        <end position="952"/>
    </location>
</feature>
<dbReference type="PRINTS" id="PR00702">
    <property type="entry name" value="ACRIFLAVINRP"/>
</dbReference>
<feature type="transmembrane region" description="Helical" evidence="1">
    <location>
        <begin position="333"/>
        <end position="352"/>
    </location>
</feature>
<keyword evidence="3" id="KW-1185">Reference proteome</keyword>
<protein>
    <submittedName>
        <fullName evidence="2">Efflux RND transporter permease subunit</fullName>
    </submittedName>
</protein>
<gene>
    <name evidence="2" type="ORF">KHA93_16285</name>
</gene>
<dbReference type="PANTHER" id="PTHR32063">
    <property type="match status" value="1"/>
</dbReference>
<dbReference type="RefSeq" id="WP_213111698.1">
    <property type="nucleotide sequence ID" value="NZ_JAGYPJ010000001.1"/>
</dbReference>
<reference evidence="2 3" key="1">
    <citation type="submission" date="2021-05" db="EMBL/GenBank/DDBJ databases">
        <title>Novel Bacillus species.</title>
        <authorList>
            <person name="Liu G."/>
        </authorList>
    </citation>
    <scope>NUCLEOTIDE SEQUENCE [LARGE SCALE GENOMIC DNA]</scope>
    <source>
        <strain evidence="2 3">FJAT-49732</strain>
    </source>
</reference>
<dbReference type="Gene3D" id="3.30.70.1430">
    <property type="entry name" value="Multidrug efflux transporter AcrB pore domain"/>
    <property type="match status" value="2"/>
</dbReference>
<dbReference type="InterPro" id="IPR001036">
    <property type="entry name" value="Acrflvin-R"/>
</dbReference>
<feature type="transmembrane region" description="Helical" evidence="1">
    <location>
        <begin position="431"/>
        <end position="451"/>
    </location>
</feature>
<feature type="transmembrane region" description="Helical" evidence="1">
    <location>
        <begin position="463"/>
        <end position="486"/>
    </location>
</feature>
<dbReference type="AlphaFoldDB" id="A0A942YM04"/>
<dbReference type="InterPro" id="IPR027463">
    <property type="entry name" value="AcrB_DN_DC_subdom"/>
</dbReference>
<feature type="transmembrane region" description="Helical" evidence="1">
    <location>
        <begin position="12"/>
        <end position="30"/>
    </location>
</feature>
<dbReference type="Gene3D" id="3.30.70.1440">
    <property type="entry name" value="Multidrug efflux transporter AcrB pore domain"/>
    <property type="match status" value="1"/>
</dbReference>
<evidence type="ECO:0000313" key="2">
    <source>
        <dbReference type="EMBL" id="MBS4201197.1"/>
    </source>
</evidence>
<feature type="transmembrane region" description="Helical" evidence="1">
    <location>
        <begin position="519"/>
        <end position="539"/>
    </location>
</feature>
<dbReference type="EMBL" id="JAGYPJ010000001">
    <property type="protein sequence ID" value="MBS4201197.1"/>
    <property type="molecule type" value="Genomic_DNA"/>
</dbReference>
<evidence type="ECO:0000256" key="1">
    <source>
        <dbReference type="SAM" id="Phobius"/>
    </source>
</evidence>
<feature type="transmembrane region" description="Helical" evidence="1">
    <location>
        <begin position="385"/>
        <end position="410"/>
    </location>
</feature>
<comment type="caution">
    <text evidence="2">The sequence shown here is derived from an EMBL/GenBank/DDBJ whole genome shotgun (WGS) entry which is preliminary data.</text>
</comment>
<feature type="transmembrane region" description="Helical" evidence="1">
    <location>
        <begin position="835"/>
        <end position="854"/>
    </location>
</feature>
<dbReference type="GO" id="GO:0005886">
    <property type="term" value="C:plasma membrane"/>
    <property type="evidence" value="ECO:0007669"/>
    <property type="project" value="TreeGrafter"/>
</dbReference>